<reference evidence="1" key="1">
    <citation type="submission" date="2021-11" db="EMBL/GenBank/DDBJ databases">
        <title>Description of novel Chryseobacterium species.</title>
        <authorList>
            <person name="Saticioglu I.B."/>
            <person name="Ay H."/>
            <person name="Altun S."/>
            <person name="Duman M."/>
        </authorList>
    </citation>
    <scope>NUCLEOTIDE SEQUENCE</scope>
    <source>
        <strain evidence="1">C-17</strain>
    </source>
</reference>
<name>A0A9Q3V811_9FLAO</name>
<evidence type="ECO:0000313" key="2">
    <source>
        <dbReference type="Proteomes" id="UP001108025"/>
    </source>
</evidence>
<dbReference type="Proteomes" id="UP001108025">
    <property type="component" value="Unassembled WGS sequence"/>
</dbReference>
<dbReference type="AlphaFoldDB" id="A0A9Q3V811"/>
<dbReference type="RefSeq" id="WP_034751554.1">
    <property type="nucleotide sequence ID" value="NZ_JAJNAY010000003.1"/>
</dbReference>
<evidence type="ECO:0000313" key="1">
    <source>
        <dbReference type="EMBL" id="MCD1119095.1"/>
    </source>
</evidence>
<dbReference type="EMBL" id="JAJNAY010000003">
    <property type="protein sequence ID" value="MCD1119095.1"/>
    <property type="molecule type" value="Genomic_DNA"/>
</dbReference>
<sequence length="227" mass="26610">MDTPKYFNFPITLLKGFLTDSKACLDNVSYYSLYQHSISLDLGGELDKFKSSASFYEINLLDTELAFREGRRLYENSHNAPKCGLNLDVFLEYRDNEKSEFEKVTLLGFLAIKSILGKKTYSKVDNKYWLSRMSGESKSKEISDLDPKIQKYSNEYQTKKIKTELKHNWSLKTYSRYTRGFYVSFKLDLEALIFEAEKKRKTVKEKQSKLEEKAILEKVLSRLNKMI</sequence>
<organism evidence="1 2">
    <name type="scientific">Chryseobacterium turcicum</name>
    <dbReference type="NCBI Taxonomy" id="2898076"/>
    <lineage>
        <taxon>Bacteria</taxon>
        <taxon>Pseudomonadati</taxon>
        <taxon>Bacteroidota</taxon>
        <taxon>Flavobacteriia</taxon>
        <taxon>Flavobacteriales</taxon>
        <taxon>Weeksellaceae</taxon>
        <taxon>Chryseobacterium group</taxon>
        <taxon>Chryseobacterium</taxon>
    </lineage>
</organism>
<proteinExistence type="predicted"/>
<protein>
    <submittedName>
        <fullName evidence="1">Uncharacterized protein</fullName>
    </submittedName>
</protein>
<comment type="caution">
    <text evidence="1">The sequence shown here is derived from an EMBL/GenBank/DDBJ whole genome shotgun (WGS) entry which is preliminary data.</text>
</comment>
<accession>A0A9Q3V811</accession>
<gene>
    <name evidence="1" type="ORF">LO744_19815</name>
</gene>
<keyword evidence="2" id="KW-1185">Reference proteome</keyword>